<dbReference type="GO" id="GO:0005737">
    <property type="term" value="C:cytoplasm"/>
    <property type="evidence" value="ECO:0007669"/>
    <property type="project" value="UniProtKB-SubCell"/>
</dbReference>
<dbReference type="Gene3D" id="3.90.550.10">
    <property type="entry name" value="Spore Coat Polysaccharide Biosynthesis Protein SpsA, Chain A"/>
    <property type="match status" value="1"/>
</dbReference>
<dbReference type="InterPro" id="IPR025877">
    <property type="entry name" value="MobA-like_NTP_Trfase"/>
</dbReference>
<dbReference type="HAMAP" id="MF_00316">
    <property type="entry name" value="MobA"/>
    <property type="match status" value="1"/>
</dbReference>
<dbReference type="Proteomes" id="UP000463224">
    <property type="component" value="Unassembled WGS sequence"/>
</dbReference>
<dbReference type="GO" id="GO:0061603">
    <property type="term" value="F:molybdenum cofactor guanylyltransferase activity"/>
    <property type="evidence" value="ECO:0007669"/>
    <property type="project" value="UniProtKB-EC"/>
</dbReference>
<proteinExistence type="inferred from homology"/>
<comment type="domain">
    <text evidence="8">The N-terminal domain determines nucleotide recognition and specific binding, while the C-terminal domain determines the specific binding to the target protein.</text>
</comment>
<comment type="caution">
    <text evidence="10">The sequence shown here is derived from an EMBL/GenBank/DDBJ whole genome shotgun (WGS) entry which is preliminary data.</text>
</comment>
<keyword evidence="11" id="KW-1185">Reference proteome</keyword>
<reference evidence="10 11" key="1">
    <citation type="submission" date="2019-12" db="EMBL/GenBank/DDBJ databases">
        <title>Nitratireductor arenosus sp. nov., Isolated from sea sand, Jeju island, South Korea.</title>
        <authorList>
            <person name="Kim W."/>
        </authorList>
    </citation>
    <scope>NUCLEOTIDE SEQUENCE [LARGE SCALE GENOMIC DNA]</scope>
    <source>
        <strain evidence="10 11">CAU 1489</strain>
    </source>
</reference>
<evidence type="ECO:0000256" key="7">
    <source>
        <dbReference type="ARBA" id="ARBA00023150"/>
    </source>
</evidence>
<keyword evidence="6 8" id="KW-0342">GTP-binding</keyword>
<feature type="binding site" evidence="8">
    <location>
        <position position="69"/>
    </location>
    <ligand>
        <name>GTP</name>
        <dbReference type="ChEBI" id="CHEBI:37565"/>
    </ligand>
</feature>
<dbReference type="GO" id="GO:0005525">
    <property type="term" value="F:GTP binding"/>
    <property type="evidence" value="ECO:0007669"/>
    <property type="project" value="UniProtKB-UniRule"/>
</dbReference>
<comment type="subunit">
    <text evidence="8">Monomer.</text>
</comment>
<dbReference type="EMBL" id="WPHG01000002">
    <property type="protein sequence ID" value="MVA97772.1"/>
    <property type="molecule type" value="Genomic_DNA"/>
</dbReference>
<comment type="similarity">
    <text evidence="8">Belongs to the MobA family.</text>
</comment>
<evidence type="ECO:0000259" key="9">
    <source>
        <dbReference type="Pfam" id="PF12804"/>
    </source>
</evidence>
<evidence type="ECO:0000256" key="8">
    <source>
        <dbReference type="HAMAP-Rule" id="MF_00316"/>
    </source>
</evidence>
<feature type="binding site" evidence="8">
    <location>
        <position position="102"/>
    </location>
    <ligand>
        <name>Mg(2+)</name>
        <dbReference type="ChEBI" id="CHEBI:18420"/>
    </ligand>
</feature>
<comment type="caution">
    <text evidence="8">Lacks conserved residue(s) required for the propagation of feature annotation.</text>
</comment>
<dbReference type="AlphaFoldDB" id="A0A844QEM0"/>
<keyword evidence="5 8" id="KW-0460">Magnesium</keyword>
<dbReference type="PANTHER" id="PTHR19136:SF81">
    <property type="entry name" value="MOLYBDENUM COFACTOR GUANYLYLTRANSFERASE"/>
    <property type="match status" value="1"/>
</dbReference>
<dbReference type="RefSeq" id="WP_343040548.1">
    <property type="nucleotide sequence ID" value="NZ_WPHG01000002.1"/>
</dbReference>
<gene>
    <name evidence="8 10" type="primary">mobA</name>
    <name evidence="10" type="ORF">GN330_11005</name>
</gene>
<evidence type="ECO:0000256" key="3">
    <source>
        <dbReference type="ARBA" id="ARBA00022723"/>
    </source>
</evidence>
<organism evidence="10 11">
    <name type="scientific">Nitratireductor arenosus</name>
    <dbReference type="NCBI Taxonomy" id="2682096"/>
    <lineage>
        <taxon>Bacteria</taxon>
        <taxon>Pseudomonadati</taxon>
        <taxon>Pseudomonadota</taxon>
        <taxon>Alphaproteobacteria</taxon>
        <taxon>Hyphomicrobiales</taxon>
        <taxon>Phyllobacteriaceae</taxon>
        <taxon>Nitratireductor</taxon>
    </lineage>
</organism>
<protein>
    <recommendedName>
        <fullName evidence="8">Molybdenum cofactor guanylyltransferase</fullName>
        <shortName evidence="8">MoCo guanylyltransferase</shortName>
        <ecNumber evidence="8">2.7.7.77</ecNumber>
    </recommendedName>
    <alternativeName>
        <fullName evidence="8">GTP:molybdopterin guanylyltransferase</fullName>
    </alternativeName>
    <alternativeName>
        <fullName evidence="8">Mo-MPT guanylyltransferase</fullName>
    </alternativeName>
    <alternativeName>
        <fullName evidence="8">Molybdopterin guanylyltransferase</fullName>
    </alternativeName>
    <alternativeName>
        <fullName evidence="8">Molybdopterin-guanine dinucleotide synthase</fullName>
        <shortName evidence="8">MGD synthase</shortName>
    </alternativeName>
</protein>
<keyword evidence="10" id="KW-0548">Nucleotidyltransferase</keyword>
<evidence type="ECO:0000256" key="2">
    <source>
        <dbReference type="ARBA" id="ARBA00022679"/>
    </source>
</evidence>
<keyword evidence="7 8" id="KW-0501">Molybdenum cofactor biosynthesis</keyword>
<evidence type="ECO:0000313" key="11">
    <source>
        <dbReference type="Proteomes" id="UP000463224"/>
    </source>
</evidence>
<evidence type="ECO:0000256" key="4">
    <source>
        <dbReference type="ARBA" id="ARBA00022741"/>
    </source>
</evidence>
<evidence type="ECO:0000256" key="6">
    <source>
        <dbReference type="ARBA" id="ARBA00023134"/>
    </source>
</evidence>
<dbReference type="InterPro" id="IPR029044">
    <property type="entry name" value="Nucleotide-diphossugar_trans"/>
</dbReference>
<keyword evidence="2 8" id="KW-0808">Transferase</keyword>
<dbReference type="CDD" id="cd02503">
    <property type="entry name" value="MobA"/>
    <property type="match status" value="1"/>
</dbReference>
<dbReference type="GO" id="GO:1902758">
    <property type="term" value="P:bis(molybdopterin guanine dinucleotide)molybdenum biosynthetic process"/>
    <property type="evidence" value="ECO:0007669"/>
    <property type="project" value="TreeGrafter"/>
</dbReference>
<dbReference type="SUPFAM" id="SSF53448">
    <property type="entry name" value="Nucleotide-diphospho-sugar transferases"/>
    <property type="match status" value="1"/>
</dbReference>
<feature type="binding site" evidence="8">
    <location>
        <position position="102"/>
    </location>
    <ligand>
        <name>GTP</name>
        <dbReference type="ChEBI" id="CHEBI:37565"/>
    </ligand>
</feature>
<dbReference type="InterPro" id="IPR013482">
    <property type="entry name" value="Molybde_CF_guanTrfase"/>
</dbReference>
<keyword evidence="1 8" id="KW-0963">Cytoplasm</keyword>
<keyword evidence="3 8" id="KW-0479">Metal-binding</keyword>
<dbReference type="NCBIfam" id="TIGR02665">
    <property type="entry name" value="molyb_mobA"/>
    <property type="match status" value="1"/>
</dbReference>
<dbReference type="Pfam" id="PF12804">
    <property type="entry name" value="NTP_transf_3"/>
    <property type="match status" value="1"/>
</dbReference>
<dbReference type="GO" id="GO:0046872">
    <property type="term" value="F:metal ion binding"/>
    <property type="evidence" value="ECO:0007669"/>
    <property type="project" value="UniProtKB-KW"/>
</dbReference>
<name>A0A844QEM0_9HYPH</name>
<keyword evidence="4 8" id="KW-0547">Nucleotide-binding</keyword>
<feature type="domain" description="MobA-like NTP transferase" evidence="9">
    <location>
        <begin position="7"/>
        <end position="159"/>
    </location>
</feature>
<dbReference type="PANTHER" id="PTHR19136">
    <property type="entry name" value="MOLYBDENUM COFACTOR GUANYLYLTRANSFERASE"/>
    <property type="match status" value="1"/>
</dbReference>
<comment type="cofactor">
    <cofactor evidence="8">
        <name>Mg(2+)</name>
        <dbReference type="ChEBI" id="CHEBI:18420"/>
    </cofactor>
</comment>
<comment type="function">
    <text evidence="8">Transfers a GMP moiety from GTP to Mo-molybdopterin (Mo-MPT) cofactor (Moco or molybdenum cofactor) to form Mo-molybdopterin guanine dinucleotide (Mo-MGD) cofactor.</text>
</comment>
<feature type="binding site" evidence="8">
    <location>
        <position position="23"/>
    </location>
    <ligand>
        <name>GTP</name>
        <dbReference type="ChEBI" id="CHEBI:37565"/>
    </ligand>
</feature>
<evidence type="ECO:0000313" key="10">
    <source>
        <dbReference type="EMBL" id="MVA97772.1"/>
    </source>
</evidence>
<comment type="catalytic activity">
    <reaction evidence="8">
        <text>Mo-molybdopterin + GTP + H(+) = Mo-molybdopterin guanine dinucleotide + diphosphate</text>
        <dbReference type="Rhea" id="RHEA:34243"/>
        <dbReference type="ChEBI" id="CHEBI:15378"/>
        <dbReference type="ChEBI" id="CHEBI:33019"/>
        <dbReference type="ChEBI" id="CHEBI:37565"/>
        <dbReference type="ChEBI" id="CHEBI:71302"/>
        <dbReference type="ChEBI" id="CHEBI:71310"/>
        <dbReference type="EC" id="2.7.7.77"/>
    </reaction>
</comment>
<feature type="binding site" evidence="8">
    <location>
        <begin position="10"/>
        <end position="12"/>
    </location>
    <ligand>
        <name>GTP</name>
        <dbReference type="ChEBI" id="CHEBI:37565"/>
    </ligand>
</feature>
<comment type="subcellular location">
    <subcellularLocation>
        <location evidence="8">Cytoplasm</location>
    </subcellularLocation>
</comment>
<accession>A0A844QEM0</accession>
<evidence type="ECO:0000256" key="5">
    <source>
        <dbReference type="ARBA" id="ARBA00022842"/>
    </source>
</evidence>
<sequence>MRSRIAGVVLAGGRSSRMAGPDKAFLPLAGKPLIAHALERLAPGVEAIAVSANIEPQRFSAFGRPVIGDILAGQRGPLAGIHAGLAWAASAGFDRLVTAATDTPFFPRDLVARLAATGNPGRIALAASHNRPHPVFGLWPTTLADAMAAFLDEPGNHSVSGFCRSHPVDIVDFAVQKHNGQQIDPFFNINTPGDLATAERLIAEQAR</sequence>
<evidence type="ECO:0000256" key="1">
    <source>
        <dbReference type="ARBA" id="ARBA00022490"/>
    </source>
</evidence>
<dbReference type="EC" id="2.7.7.77" evidence="8"/>